<dbReference type="Gene3D" id="1.20.120.230">
    <property type="entry name" value="Alpha-catenin/vinculin-like"/>
    <property type="match status" value="3"/>
</dbReference>
<comment type="subcellular location">
    <subcellularLocation>
        <location evidence="1">Cell junction</location>
    </subcellularLocation>
    <subcellularLocation>
        <location evidence="2">Cytoplasm</location>
    </subcellularLocation>
</comment>
<dbReference type="GO" id="GO:0045296">
    <property type="term" value="F:cadherin binding"/>
    <property type="evidence" value="ECO:0007669"/>
    <property type="project" value="InterPro"/>
</dbReference>
<organism evidence="8 9">
    <name type="scientific">Adineta steineri</name>
    <dbReference type="NCBI Taxonomy" id="433720"/>
    <lineage>
        <taxon>Eukaryota</taxon>
        <taxon>Metazoa</taxon>
        <taxon>Spiralia</taxon>
        <taxon>Gnathifera</taxon>
        <taxon>Rotifera</taxon>
        <taxon>Eurotatoria</taxon>
        <taxon>Bdelloidea</taxon>
        <taxon>Adinetida</taxon>
        <taxon>Adinetidae</taxon>
        <taxon>Adineta</taxon>
    </lineage>
</organism>
<dbReference type="GO" id="GO:0016477">
    <property type="term" value="P:cell migration"/>
    <property type="evidence" value="ECO:0007669"/>
    <property type="project" value="TreeGrafter"/>
</dbReference>
<feature type="compositionally biased region" description="Low complexity" evidence="7">
    <location>
        <begin position="790"/>
        <end position="800"/>
    </location>
</feature>
<evidence type="ECO:0000256" key="3">
    <source>
        <dbReference type="ARBA" id="ARBA00008376"/>
    </source>
</evidence>
<dbReference type="GO" id="GO:0008013">
    <property type="term" value="F:beta-catenin binding"/>
    <property type="evidence" value="ECO:0007669"/>
    <property type="project" value="TreeGrafter"/>
</dbReference>
<dbReference type="GO" id="GO:0030154">
    <property type="term" value="P:cell differentiation"/>
    <property type="evidence" value="ECO:0007669"/>
    <property type="project" value="UniProtKB-KW"/>
</dbReference>
<feature type="region of interest" description="Disordered" evidence="7">
    <location>
        <begin position="855"/>
        <end position="918"/>
    </location>
</feature>
<gene>
    <name evidence="8" type="ORF">JYZ213_LOCUS32391</name>
</gene>
<dbReference type="GO" id="GO:0016342">
    <property type="term" value="C:catenin complex"/>
    <property type="evidence" value="ECO:0007669"/>
    <property type="project" value="TreeGrafter"/>
</dbReference>
<feature type="compositionally biased region" description="Low complexity" evidence="7">
    <location>
        <begin position="992"/>
        <end position="1004"/>
    </location>
</feature>
<feature type="compositionally biased region" description="Polar residues" evidence="7">
    <location>
        <begin position="1205"/>
        <end position="1221"/>
    </location>
</feature>
<evidence type="ECO:0000313" key="8">
    <source>
        <dbReference type="EMBL" id="CAF1302423.1"/>
    </source>
</evidence>
<dbReference type="PANTHER" id="PTHR18914">
    <property type="entry name" value="ALPHA CATENIN"/>
    <property type="match status" value="1"/>
</dbReference>
<dbReference type="GO" id="GO:0005634">
    <property type="term" value="C:nucleus"/>
    <property type="evidence" value="ECO:0007669"/>
    <property type="project" value="UniProtKB-SubCell"/>
</dbReference>
<feature type="region of interest" description="Disordered" evidence="7">
    <location>
        <begin position="991"/>
        <end position="1026"/>
    </location>
</feature>
<dbReference type="Pfam" id="PF01044">
    <property type="entry name" value="Vinculin"/>
    <property type="match status" value="2"/>
</dbReference>
<sequence>MSTHIYGTKYNPTDVQIKTWSVQRTLDPLVAQVTSLISDQPSNKKKGRSKRAHLLVANVIQAIENFINKASEIAHENPDMRNDLLQCMEEVKQTGDEMAVLSKEFADDPCSKPKRQQMIVAARALLTSVTRLLIMADLVDVQLILRSIRLVEDDLQRIHDASNQEELVHFYKQYGKDIIDLSQHAQRRQQDLVDRMEQENLAAARGTIKRTSIMLLTASKAYLRHPEIPYAREDRDFVYNQVRDAVGVISSITQGRPIPPTQMLKFDSSLSTVGDLTRALNEFDHIVMMKPQKFNEQIIRPQLEERLESIISGAALLADSLSTREDRRDRIVHECNAVRQALQDLLDEYIQYVTSLISDQPSNKKKGRSKRAHLLVANVIQAIENFINKASEIAHENPDMRNDLLQCMEEVKQTGDEMAVLSKEFADDPCSKPKRQQMIVAARALLTSVTRLLIMADLVDVQLILRSIRLVEDDLQRIHDASNQEELVHFYKQYGKDIIDLSQHAQRRQQDLVDRMEQENLAAARGTIKRTSIMLLTASKAYLRHPEIPYARENRDFVYNQVRDAVGVISSITQGRPIPPTQLLKFDSSLSTVGDLTRALNEFDHIVMMKPQKFNEQIIRPQLEERLESIISGAALLADSLSTREDRRDRIVHECNAHIVMMKPQKFNEQIIRPQLEERLESIISGAALLADSLSTREDRRDRIVHECNAVRQALQDLLDEYIQYSRKKSSEENVNIKIQTMQTKTRDLRKQHKELIKKRKERRTMYVYLCADTPSSTHTSPNVKLYRKSSSSSSSSSESIECSYLTPELRKAVVDHVTLVEDEEERPSLQQRSTNATTPTTPAQAMKIILEEDENSDSPPADKTAAALQQAGNHPKLNKIVESDEEDEVVDEDDNLSTPNTTVFIGNGASSTIDSSTTSGILRSKDLRSVVETKRRNFSRSRSSSDSEDNGSSFEMNRSSSRKQHTRSPTRPCSFQEFSETINGDLINSHQQQQQTVSNNNNENPKRRSFSRASSIASNNRLTLNSTTDEINNDMLASTNVTLTSDRTRSLSTEHRLANPSQMSIASRTSIRYSTPRESTVFTKTDAPPVVRLLQQTQHHDTTDAIKTIIEHQRSIQTPSHIEHIQTPIIVEEDLSPTLLSSPNANTKPYLGKKSSNGISKSNVVVPTADNTNLPNGHINPVSSPTPSQHSVLSTLKYSLLRHQQQQKSTVEGSTNVESSTQKHHPSTSEKNRVCCTII</sequence>
<dbReference type="GO" id="GO:0051015">
    <property type="term" value="F:actin filament binding"/>
    <property type="evidence" value="ECO:0007669"/>
    <property type="project" value="InterPro"/>
</dbReference>
<dbReference type="Gene3D" id="6.10.250.2510">
    <property type="match status" value="3"/>
</dbReference>
<keyword evidence="4" id="KW-0963">Cytoplasm</keyword>
<evidence type="ECO:0000256" key="7">
    <source>
        <dbReference type="SAM" id="MobiDB-lite"/>
    </source>
</evidence>
<proteinExistence type="inferred from homology"/>
<feature type="region of interest" description="Disordered" evidence="7">
    <location>
        <begin position="1205"/>
        <end position="1233"/>
    </location>
</feature>
<evidence type="ECO:0000256" key="5">
    <source>
        <dbReference type="ARBA" id="ARBA00022889"/>
    </source>
</evidence>
<comment type="similarity">
    <text evidence="3">Belongs to the vinculin/alpha-catenin family.</text>
</comment>
<feature type="compositionally biased region" description="Low complexity" evidence="7">
    <location>
        <begin position="1012"/>
        <end position="1022"/>
    </location>
</feature>
<reference evidence="8" key="1">
    <citation type="submission" date="2021-02" db="EMBL/GenBank/DDBJ databases">
        <authorList>
            <person name="Nowell W R."/>
        </authorList>
    </citation>
    <scope>NUCLEOTIDE SEQUENCE</scope>
</reference>
<feature type="region of interest" description="Disordered" evidence="7">
    <location>
        <begin position="822"/>
        <end position="843"/>
    </location>
</feature>
<dbReference type="InterPro" id="IPR006077">
    <property type="entry name" value="Vinculin/catenin"/>
</dbReference>
<evidence type="ECO:0000256" key="4">
    <source>
        <dbReference type="ARBA" id="ARBA00022490"/>
    </source>
</evidence>
<evidence type="ECO:0000256" key="2">
    <source>
        <dbReference type="ARBA" id="ARBA00004496"/>
    </source>
</evidence>
<dbReference type="InterPro" id="IPR036723">
    <property type="entry name" value="Alpha-catenin/vinculin-like_sf"/>
</dbReference>
<dbReference type="GO" id="GO:0005912">
    <property type="term" value="C:adherens junction"/>
    <property type="evidence" value="ECO:0007669"/>
    <property type="project" value="UniProtKB-SubCell"/>
</dbReference>
<evidence type="ECO:0000256" key="6">
    <source>
        <dbReference type="ARBA" id="ARBA00022949"/>
    </source>
</evidence>
<feature type="region of interest" description="Disordered" evidence="7">
    <location>
        <begin position="1046"/>
        <end position="1066"/>
    </location>
</feature>
<dbReference type="AlphaFoldDB" id="A0A815DWT2"/>
<name>A0A815DWT2_9BILA</name>
<feature type="compositionally biased region" description="Low complexity" evidence="7">
    <location>
        <begin position="941"/>
        <end position="956"/>
    </location>
</feature>
<dbReference type="GO" id="GO:0030424">
    <property type="term" value="C:axon"/>
    <property type="evidence" value="ECO:0007669"/>
    <property type="project" value="UniProtKB-SubCell"/>
</dbReference>
<dbReference type="PANTHER" id="PTHR18914:SF9">
    <property type="entry name" value="CATENIN ALPHA"/>
    <property type="match status" value="1"/>
</dbReference>
<accession>A0A815DWT2</accession>
<comment type="caution">
    <text evidence="8">The sequence shown here is derived from an EMBL/GenBank/DDBJ whole genome shotgun (WGS) entry which is preliminary data.</text>
</comment>
<dbReference type="PRINTS" id="PR00805">
    <property type="entry name" value="ALPHACATENIN"/>
</dbReference>
<feature type="region of interest" description="Disordered" evidence="7">
    <location>
        <begin position="934"/>
        <end position="976"/>
    </location>
</feature>
<feature type="compositionally biased region" description="Acidic residues" evidence="7">
    <location>
        <begin position="884"/>
        <end position="896"/>
    </location>
</feature>
<dbReference type="InterPro" id="IPR001033">
    <property type="entry name" value="Alpha_catenin"/>
</dbReference>
<dbReference type="Proteomes" id="UP000663845">
    <property type="component" value="Unassembled WGS sequence"/>
</dbReference>
<evidence type="ECO:0000313" key="9">
    <source>
        <dbReference type="Proteomes" id="UP000663845"/>
    </source>
</evidence>
<dbReference type="GO" id="GO:0005856">
    <property type="term" value="C:cytoskeleton"/>
    <property type="evidence" value="ECO:0007669"/>
    <property type="project" value="UniProtKB-SubCell"/>
</dbReference>
<protein>
    <submittedName>
        <fullName evidence="8">Uncharacterized protein</fullName>
    </submittedName>
</protein>
<feature type="region of interest" description="Disordered" evidence="7">
    <location>
        <begin position="777"/>
        <end position="803"/>
    </location>
</feature>
<keyword evidence="5" id="KW-0130">Cell adhesion</keyword>
<dbReference type="EMBL" id="CAJNOG010000575">
    <property type="protein sequence ID" value="CAF1302423.1"/>
    <property type="molecule type" value="Genomic_DNA"/>
</dbReference>
<feature type="compositionally biased region" description="Basic and acidic residues" evidence="7">
    <location>
        <begin position="1047"/>
        <end position="1058"/>
    </location>
</feature>
<dbReference type="SUPFAM" id="SSF47220">
    <property type="entry name" value="alpha-catenin/vinculin-like"/>
    <property type="match status" value="2"/>
</dbReference>
<evidence type="ECO:0000256" key="1">
    <source>
        <dbReference type="ARBA" id="ARBA00004282"/>
    </source>
</evidence>
<dbReference type="GO" id="GO:0098609">
    <property type="term" value="P:cell-cell adhesion"/>
    <property type="evidence" value="ECO:0007669"/>
    <property type="project" value="TreeGrafter"/>
</dbReference>
<keyword evidence="6" id="KW-0965">Cell junction</keyword>